<evidence type="ECO:0000313" key="7">
    <source>
        <dbReference type="Proteomes" id="UP000245461"/>
    </source>
</evidence>
<dbReference type="Pfam" id="PF01124">
    <property type="entry name" value="MAPEG"/>
    <property type="match status" value="1"/>
</dbReference>
<evidence type="ECO:0000256" key="2">
    <source>
        <dbReference type="ARBA" id="ARBA00022692"/>
    </source>
</evidence>
<evidence type="ECO:0000256" key="3">
    <source>
        <dbReference type="ARBA" id="ARBA00022989"/>
    </source>
</evidence>
<comment type="caution">
    <text evidence="6">The sequence shown here is derived from an EMBL/GenBank/DDBJ whole genome shotgun (WGS) entry which is preliminary data.</text>
</comment>
<dbReference type="GO" id="GO:0016020">
    <property type="term" value="C:membrane"/>
    <property type="evidence" value="ECO:0007669"/>
    <property type="project" value="UniProtKB-SubCell"/>
</dbReference>
<sequence>MLYATPAVSDLPPCESCRAMADCEPTMMPAAGPPPRREDEFAMPDALVAPLAALPHWTLLYAGLNGLLSFALAFRVGLQRMKSNVIFGDGGDSALQRAIRAHGNNVEYVPLTLVLIGLLELSGQPGWAIHVLGAALFAGRALHGIGLSISAEGTPPRLYGILLTWGALVVSAVWCVVAALTL</sequence>
<evidence type="ECO:0000256" key="1">
    <source>
        <dbReference type="ARBA" id="ARBA00004370"/>
    </source>
</evidence>
<reference evidence="6 7" key="1">
    <citation type="submission" date="2018-05" db="EMBL/GenBank/DDBJ databases">
        <title>Zavarzinia sp. HR-AS.</title>
        <authorList>
            <person name="Lee Y."/>
            <person name="Jeon C.O."/>
        </authorList>
    </citation>
    <scope>NUCLEOTIDE SEQUENCE [LARGE SCALE GENOMIC DNA]</scope>
    <source>
        <strain evidence="6 7">HR-AS</strain>
    </source>
</reference>
<evidence type="ECO:0000256" key="5">
    <source>
        <dbReference type="SAM" id="Phobius"/>
    </source>
</evidence>
<organism evidence="6 7">
    <name type="scientific">Zavarzinia aquatilis</name>
    <dbReference type="NCBI Taxonomy" id="2211142"/>
    <lineage>
        <taxon>Bacteria</taxon>
        <taxon>Pseudomonadati</taxon>
        <taxon>Pseudomonadota</taxon>
        <taxon>Alphaproteobacteria</taxon>
        <taxon>Rhodospirillales</taxon>
        <taxon>Zavarziniaceae</taxon>
        <taxon>Zavarzinia</taxon>
    </lineage>
</organism>
<keyword evidence="2 5" id="KW-0812">Transmembrane</keyword>
<comment type="subcellular location">
    <subcellularLocation>
        <location evidence="1">Membrane</location>
    </subcellularLocation>
</comment>
<dbReference type="PANTHER" id="PTHR35814">
    <property type="match status" value="1"/>
</dbReference>
<keyword evidence="4 5" id="KW-0472">Membrane</keyword>
<feature type="transmembrane region" description="Helical" evidence="5">
    <location>
        <begin position="158"/>
        <end position="180"/>
    </location>
</feature>
<evidence type="ECO:0000256" key="4">
    <source>
        <dbReference type="ARBA" id="ARBA00023136"/>
    </source>
</evidence>
<dbReference type="OrthoDB" id="7619858at2"/>
<dbReference type="EMBL" id="QGLE01000013">
    <property type="protein sequence ID" value="PWR18567.1"/>
    <property type="molecule type" value="Genomic_DNA"/>
</dbReference>
<dbReference type="PANTHER" id="PTHR35814:SF1">
    <property type="entry name" value="GLUTATHIONE S-TRANSFERASE-RELATED"/>
    <property type="match status" value="1"/>
</dbReference>
<dbReference type="Gene3D" id="1.20.120.550">
    <property type="entry name" value="Membrane associated eicosanoid/glutathione metabolism-like domain"/>
    <property type="match status" value="1"/>
</dbReference>
<dbReference type="AlphaFoldDB" id="A0A317DV52"/>
<protein>
    <recommendedName>
        <fullName evidence="8">Glutathione S-transferase</fullName>
    </recommendedName>
</protein>
<accession>A0A317DV52</accession>
<dbReference type="SUPFAM" id="SSF161084">
    <property type="entry name" value="MAPEG domain-like"/>
    <property type="match status" value="1"/>
</dbReference>
<dbReference type="Proteomes" id="UP000245461">
    <property type="component" value="Unassembled WGS sequence"/>
</dbReference>
<evidence type="ECO:0008006" key="8">
    <source>
        <dbReference type="Google" id="ProtNLM"/>
    </source>
</evidence>
<feature type="transmembrane region" description="Helical" evidence="5">
    <location>
        <begin position="59"/>
        <end position="78"/>
    </location>
</feature>
<keyword evidence="3 5" id="KW-1133">Transmembrane helix</keyword>
<name>A0A317DV52_9PROT</name>
<dbReference type="InterPro" id="IPR023352">
    <property type="entry name" value="MAPEG-like_dom_sf"/>
</dbReference>
<dbReference type="InterPro" id="IPR001129">
    <property type="entry name" value="Membr-assoc_MAPEG"/>
</dbReference>
<keyword evidence="7" id="KW-1185">Reference proteome</keyword>
<proteinExistence type="predicted"/>
<gene>
    <name evidence="6" type="ORF">DKG74_18230</name>
</gene>
<evidence type="ECO:0000313" key="6">
    <source>
        <dbReference type="EMBL" id="PWR18567.1"/>
    </source>
</evidence>